<dbReference type="AlphaFoldDB" id="A0A0K9PWS8"/>
<evidence type="ECO:0000313" key="2">
    <source>
        <dbReference type="Proteomes" id="UP000036987"/>
    </source>
</evidence>
<gene>
    <name evidence="1" type="ORF">ZOSMA_14G01440</name>
</gene>
<dbReference type="InterPro" id="IPR028103">
    <property type="entry name" value="Spatacsin"/>
</dbReference>
<dbReference type="OMA" id="ERSAIWY"/>
<protein>
    <submittedName>
        <fullName evidence="1">Uncharacterized protein</fullName>
    </submittedName>
</protein>
<organism evidence="1 2">
    <name type="scientific">Zostera marina</name>
    <name type="common">Eelgrass</name>
    <dbReference type="NCBI Taxonomy" id="29655"/>
    <lineage>
        <taxon>Eukaryota</taxon>
        <taxon>Viridiplantae</taxon>
        <taxon>Streptophyta</taxon>
        <taxon>Embryophyta</taxon>
        <taxon>Tracheophyta</taxon>
        <taxon>Spermatophyta</taxon>
        <taxon>Magnoliopsida</taxon>
        <taxon>Liliopsida</taxon>
        <taxon>Zosteraceae</taxon>
        <taxon>Zostera</taxon>
    </lineage>
</organism>
<name>A0A0K9PWS8_ZOSMR</name>
<dbReference type="EMBL" id="LFYR01000585">
    <property type="protein sequence ID" value="KMZ73379.1"/>
    <property type="molecule type" value="Genomic_DNA"/>
</dbReference>
<evidence type="ECO:0000313" key="1">
    <source>
        <dbReference type="EMBL" id="KMZ73379.1"/>
    </source>
</evidence>
<dbReference type="STRING" id="29655.A0A0K9PWS8"/>
<dbReference type="PANTHER" id="PTHR13650">
    <property type="entry name" value="SPATACSIN"/>
    <property type="match status" value="1"/>
</dbReference>
<dbReference type="OrthoDB" id="2018754at2759"/>
<proteinExistence type="predicted"/>
<dbReference type="Proteomes" id="UP000036987">
    <property type="component" value="Unassembled WGS sequence"/>
</dbReference>
<comment type="caution">
    <text evidence="1">The sequence shown here is derived from an EMBL/GenBank/DDBJ whole genome shotgun (WGS) entry which is preliminary data.</text>
</comment>
<accession>A0A0K9PWS8</accession>
<reference evidence="2" key="1">
    <citation type="journal article" date="2016" name="Nature">
        <title>The genome of the seagrass Zostera marina reveals angiosperm adaptation to the sea.</title>
        <authorList>
            <person name="Olsen J.L."/>
            <person name="Rouze P."/>
            <person name="Verhelst B."/>
            <person name="Lin Y.-C."/>
            <person name="Bayer T."/>
            <person name="Collen J."/>
            <person name="Dattolo E."/>
            <person name="De Paoli E."/>
            <person name="Dittami S."/>
            <person name="Maumus F."/>
            <person name="Michel G."/>
            <person name="Kersting A."/>
            <person name="Lauritano C."/>
            <person name="Lohaus R."/>
            <person name="Toepel M."/>
            <person name="Tonon T."/>
            <person name="Vanneste K."/>
            <person name="Amirebrahimi M."/>
            <person name="Brakel J."/>
            <person name="Bostroem C."/>
            <person name="Chovatia M."/>
            <person name="Grimwood J."/>
            <person name="Jenkins J.W."/>
            <person name="Jueterbock A."/>
            <person name="Mraz A."/>
            <person name="Stam W.T."/>
            <person name="Tice H."/>
            <person name="Bornberg-Bauer E."/>
            <person name="Green P.J."/>
            <person name="Pearson G.A."/>
            <person name="Procaccini G."/>
            <person name="Duarte C.M."/>
            <person name="Schmutz J."/>
            <person name="Reusch T.B.H."/>
            <person name="Van de Peer Y."/>
        </authorList>
    </citation>
    <scope>NUCLEOTIDE SEQUENCE [LARGE SCALE GENOMIC DNA]</scope>
    <source>
        <strain evidence="2">cv. Finnish</strain>
    </source>
</reference>
<keyword evidence="2" id="KW-1185">Reference proteome</keyword>
<sequence>MKLKSASVILQANTMVMEWKEFLWDVPEERSAIWYHCQELFIKHSFPALQAGNFFLKHAEILNEDVRAIELHEMLILSLQWLCGIMTHSDPVYPLHMLREIETRVWLLAVESEAQYPSECDFNSSSSIHNPIGKNSMSIMEHTATTISNMDNHINALTKKNNENRIKENSQLYSRSLHGLDTNTTLPRISTKVKRRIKPYLPKKSLLDNMEQNIETDEYFSNPHRSDGKLPRNMQIQEENVILEPVLNGWEERVQPAEVQRAVLSLLEFGQISAARQLQQKLSPEENVPSDLVIVDACLELASFSSISSSGPLSISKLDHDVLAIIESYDVTESGNIVDSVQVCF</sequence>
<dbReference type="PANTHER" id="PTHR13650:SF0">
    <property type="entry name" value="SPATACSIN"/>
    <property type="match status" value="1"/>
</dbReference>